<dbReference type="AlphaFoldDB" id="A0A9D1PHT1"/>
<evidence type="ECO:0000313" key="1">
    <source>
        <dbReference type="EMBL" id="HIV62050.1"/>
    </source>
</evidence>
<proteinExistence type="predicted"/>
<evidence type="ECO:0000313" key="2">
    <source>
        <dbReference type="Proteomes" id="UP000886808"/>
    </source>
</evidence>
<dbReference type="EMBL" id="DXIE01000028">
    <property type="protein sequence ID" value="HIV62050.1"/>
    <property type="molecule type" value="Genomic_DNA"/>
</dbReference>
<comment type="caution">
    <text evidence="1">The sequence shown here is derived from an EMBL/GenBank/DDBJ whole genome shotgun (WGS) entry which is preliminary data.</text>
</comment>
<dbReference type="Proteomes" id="UP000886808">
    <property type="component" value="Unassembled WGS sequence"/>
</dbReference>
<dbReference type="PROSITE" id="PS51257">
    <property type="entry name" value="PROKAR_LIPOPROTEIN"/>
    <property type="match status" value="1"/>
</dbReference>
<protein>
    <submittedName>
        <fullName evidence="1">DUF4363 family protein</fullName>
    </submittedName>
</protein>
<name>A0A9D1PHT1_9FIRM</name>
<reference evidence="1" key="2">
    <citation type="submission" date="2021-04" db="EMBL/GenBank/DDBJ databases">
        <authorList>
            <person name="Gilroy R."/>
        </authorList>
    </citation>
    <scope>NUCLEOTIDE SEQUENCE</scope>
    <source>
        <strain evidence="1">CHK193-4272</strain>
    </source>
</reference>
<gene>
    <name evidence="1" type="ORF">H9746_04270</name>
</gene>
<accession>A0A9D1PHT1</accession>
<sequence>MKRVIAACFILSFLVTACFLSYNYIDKTTNTLSEHLQKASKAITQNDFLSANEQMQKVYNHWSESSSKLSSLCRHNEIDDIERLFQRANQAVLNRDKNDSLVQIKELNMMLLHLPEMETPCLSNIL</sequence>
<reference evidence="1" key="1">
    <citation type="journal article" date="2021" name="PeerJ">
        <title>Extensive microbial diversity within the chicken gut microbiome revealed by metagenomics and culture.</title>
        <authorList>
            <person name="Gilroy R."/>
            <person name="Ravi A."/>
            <person name="Getino M."/>
            <person name="Pursley I."/>
            <person name="Horton D.L."/>
            <person name="Alikhan N.F."/>
            <person name="Baker D."/>
            <person name="Gharbi K."/>
            <person name="Hall N."/>
            <person name="Watson M."/>
            <person name="Adriaenssens E.M."/>
            <person name="Foster-Nyarko E."/>
            <person name="Jarju S."/>
            <person name="Secka A."/>
            <person name="Antonio M."/>
            <person name="Oren A."/>
            <person name="Chaudhuri R.R."/>
            <person name="La Ragione R."/>
            <person name="Hildebrand F."/>
            <person name="Pallen M.J."/>
        </authorList>
    </citation>
    <scope>NUCLEOTIDE SEQUENCE</scope>
    <source>
        <strain evidence="1">CHK193-4272</strain>
    </source>
</reference>
<organism evidence="1 2">
    <name type="scientific">Candidatus Butyricicoccus avistercoris</name>
    <dbReference type="NCBI Taxonomy" id="2838518"/>
    <lineage>
        <taxon>Bacteria</taxon>
        <taxon>Bacillati</taxon>
        <taxon>Bacillota</taxon>
        <taxon>Clostridia</taxon>
        <taxon>Eubacteriales</taxon>
        <taxon>Butyricicoccaceae</taxon>
        <taxon>Butyricicoccus</taxon>
    </lineage>
</organism>
<dbReference type="Pfam" id="PF14276">
    <property type="entry name" value="DUF4363"/>
    <property type="match status" value="1"/>
</dbReference>
<dbReference type="InterPro" id="IPR025373">
    <property type="entry name" value="DUF4363"/>
</dbReference>